<evidence type="ECO:0000313" key="2">
    <source>
        <dbReference type="Proteomes" id="UP001501771"/>
    </source>
</evidence>
<evidence type="ECO:0000313" key="1">
    <source>
        <dbReference type="EMBL" id="GAA2152835.1"/>
    </source>
</evidence>
<evidence type="ECO:0008006" key="3">
    <source>
        <dbReference type="Google" id="ProtNLM"/>
    </source>
</evidence>
<reference evidence="1 2" key="1">
    <citation type="journal article" date="2019" name="Int. J. Syst. Evol. Microbiol.">
        <title>The Global Catalogue of Microorganisms (GCM) 10K type strain sequencing project: providing services to taxonomists for standard genome sequencing and annotation.</title>
        <authorList>
            <consortium name="The Broad Institute Genomics Platform"/>
            <consortium name="The Broad Institute Genome Sequencing Center for Infectious Disease"/>
            <person name="Wu L."/>
            <person name="Ma J."/>
        </authorList>
    </citation>
    <scope>NUCLEOTIDE SEQUENCE [LARGE SCALE GENOMIC DNA]</scope>
    <source>
        <strain evidence="1 2">JCM 16022</strain>
    </source>
</reference>
<dbReference type="PANTHER" id="PTHR37981:SF1">
    <property type="entry name" value="SGNH HYDROLASE-TYPE ESTERASE DOMAIN-CONTAINING PROTEIN"/>
    <property type="match status" value="1"/>
</dbReference>
<dbReference type="InterPro" id="IPR036514">
    <property type="entry name" value="SGNH_hydro_sf"/>
</dbReference>
<dbReference type="SUPFAM" id="SSF52266">
    <property type="entry name" value="SGNH hydrolase"/>
    <property type="match status" value="1"/>
</dbReference>
<sequence>MSSSPRPLPARPRRTVPATLAGLLLTLLGGLLVAVTPAAPARADGPGVGIPWVVTVGDSYISGEAGRWAGSSNSSTTTADALGSTAYYDNGNSESIPRCHRSKSAEAYVGGGVNGYNLACSGATTATTTGTYFKPGLDFYDDGAGHLGQAKSLQQFAAGHNVGMVVVSIGGNDFHFGDVVQTCVTDFLSSFSWAKDYCKDDSSVTSNFTAGNIAAVRARIAAAYTNLRTAMRNAGYADDAWTLLVQNYPSPLPRGSGFRYSESGYSRQDTGGCGFWNADADWANDSALPTINTAVTGAAADAGLTNVQTLDLASAFNGRRLCESTVGLYEEKGLSSWTQAGAVDQTEWVNQIRTVTTCCSGSPYYVQESLHPNYWAQLATRSCVRQAWNGGAPRGGSCSIAGTGLLNGEPRMSLG</sequence>
<dbReference type="PANTHER" id="PTHR37981">
    <property type="entry name" value="LIPASE 2"/>
    <property type="match status" value="1"/>
</dbReference>
<accession>A0ABN3A3I0</accession>
<dbReference type="RefSeq" id="WP_344155697.1">
    <property type="nucleotide sequence ID" value="NZ_BAAAQR010000013.1"/>
</dbReference>
<name>A0ABN3A3I0_9ACTN</name>
<gene>
    <name evidence="1" type="ORF">GCM10009844_36500</name>
</gene>
<organism evidence="1 2">
    <name type="scientific">Nocardioides koreensis</name>
    <dbReference type="NCBI Taxonomy" id="433651"/>
    <lineage>
        <taxon>Bacteria</taxon>
        <taxon>Bacillati</taxon>
        <taxon>Actinomycetota</taxon>
        <taxon>Actinomycetes</taxon>
        <taxon>Propionibacteriales</taxon>
        <taxon>Nocardioidaceae</taxon>
        <taxon>Nocardioides</taxon>
    </lineage>
</organism>
<dbReference type="EMBL" id="BAAAQR010000013">
    <property type="protein sequence ID" value="GAA2152835.1"/>
    <property type="molecule type" value="Genomic_DNA"/>
</dbReference>
<dbReference type="Gene3D" id="3.40.50.1110">
    <property type="entry name" value="SGNH hydrolase"/>
    <property type="match status" value="1"/>
</dbReference>
<proteinExistence type="predicted"/>
<protein>
    <recommendedName>
        <fullName evidence="3">SGNH hydrolase-type esterase domain-containing protein</fullName>
    </recommendedName>
</protein>
<dbReference type="InterPro" id="IPR037460">
    <property type="entry name" value="SEST-like"/>
</dbReference>
<comment type="caution">
    <text evidence="1">The sequence shown here is derived from an EMBL/GenBank/DDBJ whole genome shotgun (WGS) entry which is preliminary data.</text>
</comment>
<dbReference type="Proteomes" id="UP001501771">
    <property type="component" value="Unassembled WGS sequence"/>
</dbReference>
<keyword evidence="2" id="KW-1185">Reference proteome</keyword>